<sequence length="252" mass="27758">MFHSNRIEKVAIAGGNLGKHFVEELLKTGKHTITAITRPDSQTTLPPGVKRASANYDDECSLISALRDQDFFIITLSVTTPTGTHTRLVAAASKAGAPYITPNTYGYDTSNASLVAEIPGDKNALGRITEVQNAGVSFVSLTCGFWYEWSLTLGEQWYGFDIKERKVTFIDDGKTRIVSSTWRQCGRAVAGLLSLPVRAEEGGKGSCLEQWKDKPLYVKIFLVSQRDMLDSLHRVLGTTDEDWKIGHEESKG</sequence>
<name>A0ACC3CYD4_9PEZI</name>
<feature type="non-terminal residue" evidence="1">
    <location>
        <position position="252"/>
    </location>
</feature>
<keyword evidence="2" id="KW-1185">Reference proteome</keyword>
<proteinExistence type="predicted"/>
<reference evidence="1" key="1">
    <citation type="submission" date="2024-09" db="EMBL/GenBank/DDBJ databases">
        <title>Black Yeasts Isolated from many extreme environments.</title>
        <authorList>
            <person name="Coleine C."/>
            <person name="Stajich J.E."/>
            <person name="Selbmann L."/>
        </authorList>
    </citation>
    <scope>NUCLEOTIDE SEQUENCE</scope>
    <source>
        <strain evidence="1">CCFEE 5737</strain>
    </source>
</reference>
<evidence type="ECO:0000313" key="2">
    <source>
        <dbReference type="Proteomes" id="UP001186974"/>
    </source>
</evidence>
<dbReference type="EMBL" id="JAWDJW010009706">
    <property type="protein sequence ID" value="KAK3056856.1"/>
    <property type="molecule type" value="Genomic_DNA"/>
</dbReference>
<organism evidence="1 2">
    <name type="scientific">Coniosporium uncinatum</name>
    <dbReference type="NCBI Taxonomy" id="93489"/>
    <lineage>
        <taxon>Eukaryota</taxon>
        <taxon>Fungi</taxon>
        <taxon>Dikarya</taxon>
        <taxon>Ascomycota</taxon>
        <taxon>Pezizomycotina</taxon>
        <taxon>Dothideomycetes</taxon>
        <taxon>Dothideomycetes incertae sedis</taxon>
        <taxon>Coniosporium</taxon>
    </lineage>
</organism>
<protein>
    <submittedName>
        <fullName evidence="1">Uncharacterized protein</fullName>
    </submittedName>
</protein>
<gene>
    <name evidence="1" type="ORF">LTS18_011594</name>
</gene>
<evidence type="ECO:0000313" key="1">
    <source>
        <dbReference type="EMBL" id="KAK3056856.1"/>
    </source>
</evidence>
<comment type="caution">
    <text evidence="1">The sequence shown here is derived from an EMBL/GenBank/DDBJ whole genome shotgun (WGS) entry which is preliminary data.</text>
</comment>
<dbReference type="Proteomes" id="UP001186974">
    <property type="component" value="Unassembled WGS sequence"/>
</dbReference>
<accession>A0ACC3CYD4</accession>